<evidence type="ECO:0008006" key="3">
    <source>
        <dbReference type="Google" id="ProtNLM"/>
    </source>
</evidence>
<gene>
    <name evidence="1" type="ORF">Ani05nite_67490</name>
</gene>
<evidence type="ECO:0000313" key="1">
    <source>
        <dbReference type="EMBL" id="GIE53215.1"/>
    </source>
</evidence>
<evidence type="ECO:0000313" key="2">
    <source>
        <dbReference type="Proteomes" id="UP000647172"/>
    </source>
</evidence>
<name>A0A919JPQ9_9ACTN</name>
<dbReference type="InterPro" id="IPR014729">
    <property type="entry name" value="Rossmann-like_a/b/a_fold"/>
</dbReference>
<reference evidence="1" key="1">
    <citation type="submission" date="2021-01" db="EMBL/GenBank/DDBJ databases">
        <title>Whole genome shotgun sequence of Actinoplanes nipponensis NBRC 14063.</title>
        <authorList>
            <person name="Komaki H."/>
            <person name="Tamura T."/>
        </authorList>
    </citation>
    <scope>NUCLEOTIDE SEQUENCE</scope>
    <source>
        <strain evidence="1">NBRC 14063</strain>
    </source>
</reference>
<dbReference type="EMBL" id="BOMQ01000079">
    <property type="protein sequence ID" value="GIE53215.1"/>
    <property type="molecule type" value="Genomic_DNA"/>
</dbReference>
<dbReference type="SUPFAM" id="SSF52402">
    <property type="entry name" value="Adenine nucleotide alpha hydrolases-like"/>
    <property type="match status" value="1"/>
</dbReference>
<proteinExistence type="predicted"/>
<dbReference type="Gene3D" id="3.40.50.620">
    <property type="entry name" value="HUPs"/>
    <property type="match status" value="1"/>
</dbReference>
<accession>A0A919JPQ9</accession>
<keyword evidence="2" id="KW-1185">Reference proteome</keyword>
<comment type="caution">
    <text evidence="1">The sequence shown here is derived from an EMBL/GenBank/DDBJ whole genome shotgun (WGS) entry which is preliminary data.</text>
</comment>
<sequence length="421" mass="45323">MSILELMPSGSTGSEAITCVWPAEPGSSDTVQTEIGWSMCELGPAAVPAKDFLRIVAAAYLADRTVSRPQLAMLRDLNIVVHVEQPKAWTEQMLDRVADLLHWLSGDTWRIRLVQADPGPEHIRPGVPVEAAEAVSLLSGGLDSLCGALLQLDYTATTVFLGHRDSSTSIRRAQDTVRADLLARKPDFTYVRYAFRPLLPRRESTPRTRSLLFQAMATVLASGRGATRILVPENGFTSINPPLEPSRGGPLTTRSTHPWTFHLVQQILDELPLAGIAISNPHAMMTKGDLVAAALRPGSADDLAVAAATVSCAKQNAGRLPGANPNLNCGLCIACFVRRGAFAAAGRADNTRYLATTLTGASLEQLKHLRRHDIAAATYATRAGLDEYRILASGVWPPHTDFDAVLGLCDRGLEELSLVTV</sequence>
<dbReference type="Proteomes" id="UP000647172">
    <property type="component" value="Unassembled WGS sequence"/>
</dbReference>
<organism evidence="1 2">
    <name type="scientific">Actinoplanes nipponensis</name>
    <dbReference type="NCBI Taxonomy" id="135950"/>
    <lineage>
        <taxon>Bacteria</taxon>
        <taxon>Bacillati</taxon>
        <taxon>Actinomycetota</taxon>
        <taxon>Actinomycetes</taxon>
        <taxon>Micromonosporales</taxon>
        <taxon>Micromonosporaceae</taxon>
        <taxon>Actinoplanes</taxon>
    </lineage>
</organism>
<dbReference type="AlphaFoldDB" id="A0A919JPQ9"/>
<protein>
    <recommendedName>
        <fullName evidence="3">7-cyano-7-deazaguanine synthase (Queuosine biosynthesis)</fullName>
    </recommendedName>
</protein>
<dbReference type="RefSeq" id="WP_203775069.1">
    <property type="nucleotide sequence ID" value="NZ_BAAAYJ010000099.1"/>
</dbReference>